<protein>
    <submittedName>
        <fullName evidence="3">Uncharacterized protein</fullName>
    </submittedName>
</protein>
<dbReference type="Gene3D" id="3.10.620.30">
    <property type="match status" value="1"/>
</dbReference>
<evidence type="ECO:0000313" key="3">
    <source>
        <dbReference type="EMBL" id="ARJ06244.1"/>
    </source>
</evidence>
<dbReference type="InterPro" id="IPR052557">
    <property type="entry name" value="CAP/Cytokinesis_protein"/>
</dbReference>
<keyword evidence="4" id="KW-1185">Reference proteome</keyword>
<keyword evidence="2" id="KW-0472">Membrane</keyword>
<name>A0A1X9LM30_9MICO</name>
<keyword evidence="2" id="KW-1133">Transmembrane helix</keyword>
<feature type="region of interest" description="Disordered" evidence="1">
    <location>
        <begin position="45"/>
        <end position="70"/>
    </location>
</feature>
<feature type="compositionally biased region" description="Low complexity" evidence="1">
    <location>
        <begin position="45"/>
        <end position="60"/>
    </location>
</feature>
<sequence>MSGTTGGTPAGWYQDPWDARGQRYWDGSQWTSHVHSADAATAVPAAAPAVSASPASAPSGPGAPTPPRRKRRGLMIGLVSGGVAMAAVIALVVGFVVVPAFTGEQQTIYSDKSALYDYTDPMLALERNHQFEIDVDYDLDAIDAAHAPDPDSSRGANDWAFEVYYDPALTKKAEFSVFQLDPGDEVTISGDEMGEAFGENPGPIAEEGDPLSSWGMHDKYYLVSRAEKDGTERAKPLVTEFTVQPSLESPDVTFGKAAEDGTISLTWAPVDGAERYLVVTHEVTDDGNGSWEILDRVEGTEWSSAGAIEDYEVKEAPFVSAQNVGLDSYSYRGITEDEITGGYEQPESEEEIAASTLGYDIGVIATDGQRYSSFPAYDMEEVAGWLPREVAFHTATALKNWGASGYIEGIENVQKVLPFTSVDGRTRSTVAYIDESVILDYGDRWIVPLRGRNTQLGEWIPITKRSMPDPAAAIAQFNAAALAAAPPTGMPRFDEFVAPEVPDEEPVSETPQVAYPVFGSSDFVRFLAAHLIAQTALIDISAYVDAPGAPDPYDALEEAREQNPYAFNISNYSLRDGGDTMLVTYALPTEEVQTMQANLKQRVDEVVGSVVSDGMSDREKVTALNGWLVDNAEYDYAAFDSLLDVSYSGIPAGHENAWNATGTMLQGIGVCASYAYAFNALANAAGVQTIVVSGDVFSGGPHAWNKVFVDGQWLAVDPTWNDGGDPTQYLMIPDSGFTDSAARAEDSSWMVDSLIPTYATP</sequence>
<dbReference type="SUPFAM" id="SSF54001">
    <property type="entry name" value="Cysteine proteinases"/>
    <property type="match status" value="1"/>
</dbReference>
<gene>
    <name evidence="3" type="ORF">B5808_14240</name>
</gene>
<organism evidence="3 4">
    <name type="scientific">Cnuibacter physcomitrellae</name>
    <dbReference type="NCBI Taxonomy" id="1619308"/>
    <lineage>
        <taxon>Bacteria</taxon>
        <taxon>Bacillati</taxon>
        <taxon>Actinomycetota</taxon>
        <taxon>Actinomycetes</taxon>
        <taxon>Micrococcales</taxon>
        <taxon>Microbacteriaceae</taxon>
        <taxon>Cnuibacter</taxon>
    </lineage>
</organism>
<proteinExistence type="predicted"/>
<dbReference type="Pfam" id="PF10708">
    <property type="entry name" value="DUF2510"/>
    <property type="match status" value="1"/>
</dbReference>
<keyword evidence="2" id="KW-0812">Transmembrane</keyword>
<reference evidence="3 4" key="1">
    <citation type="submission" date="2017-04" db="EMBL/GenBank/DDBJ databases">
        <authorList>
            <person name="Afonso C.L."/>
            <person name="Miller P.J."/>
            <person name="Scott M.A."/>
            <person name="Spackman E."/>
            <person name="Goraichik I."/>
            <person name="Dimitrov K.M."/>
            <person name="Suarez D.L."/>
            <person name="Swayne D.E."/>
        </authorList>
    </citation>
    <scope>NUCLEOTIDE SEQUENCE [LARGE SCALE GENOMIC DNA]</scope>
    <source>
        <strain evidence="4">XA(T)</strain>
    </source>
</reference>
<feature type="transmembrane region" description="Helical" evidence="2">
    <location>
        <begin position="74"/>
        <end position="101"/>
    </location>
</feature>
<dbReference type="SMART" id="SM00460">
    <property type="entry name" value="TGc"/>
    <property type="match status" value="1"/>
</dbReference>
<dbReference type="InterPro" id="IPR018929">
    <property type="entry name" value="DUF2510"/>
</dbReference>
<dbReference type="EMBL" id="CP020715">
    <property type="protein sequence ID" value="ARJ06244.1"/>
    <property type="molecule type" value="Genomic_DNA"/>
</dbReference>
<dbReference type="Pfam" id="PF01841">
    <property type="entry name" value="Transglut_core"/>
    <property type="match status" value="1"/>
</dbReference>
<dbReference type="STRING" id="1619308.B5808_14240"/>
<dbReference type="PANTHER" id="PTHR46333">
    <property type="entry name" value="CYTOKINESIS PROTEIN 3"/>
    <property type="match status" value="1"/>
</dbReference>
<evidence type="ECO:0000256" key="2">
    <source>
        <dbReference type="SAM" id="Phobius"/>
    </source>
</evidence>
<dbReference type="GO" id="GO:0005737">
    <property type="term" value="C:cytoplasm"/>
    <property type="evidence" value="ECO:0007669"/>
    <property type="project" value="TreeGrafter"/>
</dbReference>
<dbReference type="InterPro" id="IPR002931">
    <property type="entry name" value="Transglutaminase-like"/>
</dbReference>
<dbReference type="AlphaFoldDB" id="A0A1X9LM30"/>
<accession>A0A1X9LM30</accession>
<dbReference type="Proteomes" id="UP000192775">
    <property type="component" value="Chromosome"/>
</dbReference>
<dbReference type="PANTHER" id="PTHR46333:SF2">
    <property type="entry name" value="CYTOKINESIS PROTEIN 3"/>
    <property type="match status" value="1"/>
</dbReference>
<dbReference type="InterPro" id="IPR038765">
    <property type="entry name" value="Papain-like_cys_pep_sf"/>
</dbReference>
<dbReference type="RefSeq" id="WP_085020382.1">
    <property type="nucleotide sequence ID" value="NZ_BMHD01000001.1"/>
</dbReference>
<evidence type="ECO:0000313" key="4">
    <source>
        <dbReference type="Proteomes" id="UP000192775"/>
    </source>
</evidence>
<evidence type="ECO:0000256" key="1">
    <source>
        <dbReference type="SAM" id="MobiDB-lite"/>
    </source>
</evidence>
<dbReference type="KEGG" id="cphy:B5808_14240"/>